<organism evidence="1 2">
    <name type="scientific">Coptotermes formosanus</name>
    <name type="common">Formosan subterranean termite</name>
    <dbReference type="NCBI Taxonomy" id="36987"/>
    <lineage>
        <taxon>Eukaryota</taxon>
        <taxon>Metazoa</taxon>
        <taxon>Ecdysozoa</taxon>
        <taxon>Arthropoda</taxon>
        <taxon>Hexapoda</taxon>
        <taxon>Insecta</taxon>
        <taxon>Pterygota</taxon>
        <taxon>Neoptera</taxon>
        <taxon>Polyneoptera</taxon>
        <taxon>Dictyoptera</taxon>
        <taxon>Blattodea</taxon>
        <taxon>Blattoidea</taxon>
        <taxon>Termitoidae</taxon>
        <taxon>Rhinotermitidae</taxon>
        <taxon>Coptotermes</taxon>
    </lineage>
</organism>
<accession>A0A6L2PGI6</accession>
<evidence type="ECO:0000313" key="1">
    <source>
        <dbReference type="EMBL" id="GFG31663.1"/>
    </source>
</evidence>
<evidence type="ECO:0000313" key="2">
    <source>
        <dbReference type="Proteomes" id="UP000502823"/>
    </source>
</evidence>
<dbReference type="OrthoDB" id="6700442at2759"/>
<dbReference type="AlphaFoldDB" id="A0A6L2PGI6"/>
<reference evidence="2" key="1">
    <citation type="submission" date="2020-01" db="EMBL/GenBank/DDBJ databases">
        <title>Draft genome sequence of the Termite Coptotermes fromosanus.</title>
        <authorList>
            <person name="Itakura S."/>
            <person name="Yosikawa Y."/>
            <person name="Umezawa K."/>
        </authorList>
    </citation>
    <scope>NUCLEOTIDE SEQUENCE [LARGE SCALE GENOMIC DNA]</scope>
</reference>
<gene>
    <name evidence="1" type="ORF">Cfor_04792</name>
</gene>
<dbReference type="InParanoid" id="A0A6L2PGI6"/>
<sequence length="59" mass="6735">KRLVPRQFSESMEVPTEPLGQRYTSQVTIPCYSPVVNIISFEAQQQLPENYVPPLVTDL</sequence>
<proteinExistence type="predicted"/>
<name>A0A6L2PGI6_COPFO</name>
<dbReference type="EMBL" id="BLKM01007831">
    <property type="protein sequence ID" value="GFG31663.1"/>
    <property type="molecule type" value="Genomic_DNA"/>
</dbReference>
<feature type="non-terminal residue" evidence="1">
    <location>
        <position position="1"/>
    </location>
</feature>
<protein>
    <submittedName>
        <fullName evidence="1">Uncharacterized protein</fullName>
    </submittedName>
</protein>
<keyword evidence="2" id="KW-1185">Reference proteome</keyword>
<dbReference type="Proteomes" id="UP000502823">
    <property type="component" value="Unassembled WGS sequence"/>
</dbReference>
<comment type="caution">
    <text evidence="1">The sequence shown here is derived from an EMBL/GenBank/DDBJ whole genome shotgun (WGS) entry which is preliminary data.</text>
</comment>